<dbReference type="Pfam" id="PF03629">
    <property type="entry name" value="SASA"/>
    <property type="match status" value="1"/>
</dbReference>
<evidence type="ECO:0000259" key="3">
    <source>
        <dbReference type="Pfam" id="PF03629"/>
    </source>
</evidence>
<evidence type="ECO:0000256" key="1">
    <source>
        <dbReference type="ARBA" id="ARBA00022801"/>
    </source>
</evidence>
<keyword evidence="1" id="KW-0378">Hydrolase</keyword>
<dbReference type="InterPro" id="IPR052940">
    <property type="entry name" value="Carb_Esterase_6"/>
</dbReference>
<accession>A0ABW2ILL8</accession>
<dbReference type="PANTHER" id="PTHR31988">
    <property type="entry name" value="ESTERASE, PUTATIVE (DUF303)-RELATED"/>
    <property type="match status" value="1"/>
</dbReference>
<evidence type="ECO:0000256" key="2">
    <source>
        <dbReference type="SAM" id="SignalP"/>
    </source>
</evidence>
<gene>
    <name evidence="4" type="ORF">ACFQS8_09780</name>
</gene>
<feature type="chain" id="PRO_5045418286" evidence="2">
    <location>
        <begin position="22"/>
        <end position="301"/>
    </location>
</feature>
<sequence>MTVFNWCRRLVLSICVSAALAGCASEGVQGDPVQVVLLGGQSNMVGAGNYDEIDEQTRARIEAVSERVFYSLDPGPVRQLTYTPNKPSEKYQFTKRFGPEIMIGVTLAEAYPDEEFLLVKTAHGGTALYGAWNPDWSAEKAEEVENTKLKRTTPFYAKHIAHAKKALAYLKRSGKAHEIVGVAWMQGENDAAKEVSSRSYAANLKNLISSYRRDMEAPEMVFVAGQINSHYGRFAEGPEMVRGAMLEVEAQDKNVAIVRTRADAPWTGFPKHDDQVHYNTQGQLNLGTALGEKLVALLNAQ</sequence>
<reference evidence="5" key="1">
    <citation type="journal article" date="2019" name="Int. J. Syst. Evol. Microbiol.">
        <title>The Global Catalogue of Microorganisms (GCM) 10K type strain sequencing project: providing services to taxonomists for standard genome sequencing and annotation.</title>
        <authorList>
            <consortium name="The Broad Institute Genomics Platform"/>
            <consortium name="The Broad Institute Genome Sequencing Center for Infectious Disease"/>
            <person name="Wu L."/>
            <person name="Ma J."/>
        </authorList>
    </citation>
    <scope>NUCLEOTIDE SEQUENCE [LARGE SCALE GENOMIC DNA]</scope>
    <source>
        <strain evidence="5">CCUG 51308</strain>
    </source>
</reference>
<dbReference type="PANTHER" id="PTHR31988:SF19">
    <property type="entry name" value="9-O-ACETYL-N-ACETYLNEURAMINIC ACID DEACETYLASE-RELATED"/>
    <property type="match status" value="1"/>
</dbReference>
<dbReference type="Proteomes" id="UP001596492">
    <property type="component" value="Unassembled WGS sequence"/>
</dbReference>
<protein>
    <submittedName>
        <fullName evidence="4">Sialate O-acetylesterase</fullName>
    </submittedName>
</protein>
<dbReference type="RefSeq" id="WP_382167142.1">
    <property type="nucleotide sequence ID" value="NZ_JBHTBR010000005.1"/>
</dbReference>
<name>A0ABW2ILL8_9PROT</name>
<comment type="caution">
    <text evidence="4">The sequence shown here is derived from an EMBL/GenBank/DDBJ whole genome shotgun (WGS) entry which is preliminary data.</text>
</comment>
<keyword evidence="5" id="KW-1185">Reference proteome</keyword>
<dbReference type="EMBL" id="JBHTBR010000005">
    <property type="protein sequence ID" value="MFC7291904.1"/>
    <property type="molecule type" value="Genomic_DNA"/>
</dbReference>
<proteinExistence type="predicted"/>
<dbReference type="Gene3D" id="3.40.50.1110">
    <property type="entry name" value="SGNH hydrolase"/>
    <property type="match status" value="1"/>
</dbReference>
<feature type="signal peptide" evidence="2">
    <location>
        <begin position="1"/>
        <end position="21"/>
    </location>
</feature>
<evidence type="ECO:0000313" key="4">
    <source>
        <dbReference type="EMBL" id="MFC7291904.1"/>
    </source>
</evidence>
<organism evidence="4 5">
    <name type="scientific">Hirschia litorea</name>
    <dbReference type="NCBI Taxonomy" id="1199156"/>
    <lineage>
        <taxon>Bacteria</taxon>
        <taxon>Pseudomonadati</taxon>
        <taxon>Pseudomonadota</taxon>
        <taxon>Alphaproteobacteria</taxon>
        <taxon>Hyphomonadales</taxon>
        <taxon>Hyphomonadaceae</taxon>
        <taxon>Hirschia</taxon>
    </lineage>
</organism>
<feature type="domain" description="Sialate O-acetylesterase" evidence="3">
    <location>
        <begin position="33"/>
        <end position="294"/>
    </location>
</feature>
<dbReference type="SUPFAM" id="SSF52266">
    <property type="entry name" value="SGNH hydrolase"/>
    <property type="match status" value="1"/>
</dbReference>
<evidence type="ECO:0000313" key="5">
    <source>
        <dbReference type="Proteomes" id="UP001596492"/>
    </source>
</evidence>
<keyword evidence="2" id="KW-0732">Signal</keyword>
<dbReference type="InterPro" id="IPR036514">
    <property type="entry name" value="SGNH_hydro_sf"/>
</dbReference>
<dbReference type="InterPro" id="IPR005181">
    <property type="entry name" value="SASA"/>
</dbReference>